<dbReference type="SUPFAM" id="SSF63867">
    <property type="entry name" value="MoeA C-terminal domain-like"/>
    <property type="match status" value="1"/>
</dbReference>
<dbReference type="EC" id="2.10.1.1" evidence="5"/>
<dbReference type="InterPro" id="IPR036425">
    <property type="entry name" value="MoaB/Mog-like_dom_sf"/>
</dbReference>
<dbReference type="PANTHER" id="PTHR10192">
    <property type="entry name" value="MOLYBDOPTERIN BIOSYNTHESIS PROTEIN"/>
    <property type="match status" value="1"/>
</dbReference>
<comment type="similarity">
    <text evidence="2 5">Belongs to the MoeA family.</text>
</comment>
<dbReference type="InterPro" id="IPR001453">
    <property type="entry name" value="MoaB/Mog_dom"/>
</dbReference>
<dbReference type="Proteomes" id="UP001219037">
    <property type="component" value="Chromosome"/>
</dbReference>
<dbReference type="RefSeq" id="WP_278157773.1">
    <property type="nucleotide sequence ID" value="NZ_CP121252.1"/>
</dbReference>
<organism evidence="7 8">
    <name type="scientific">Citricoccus muralis</name>
    <dbReference type="NCBI Taxonomy" id="169134"/>
    <lineage>
        <taxon>Bacteria</taxon>
        <taxon>Bacillati</taxon>
        <taxon>Actinomycetota</taxon>
        <taxon>Actinomycetes</taxon>
        <taxon>Micrococcales</taxon>
        <taxon>Micrococcaceae</taxon>
        <taxon>Citricoccus</taxon>
    </lineage>
</organism>
<dbReference type="NCBIfam" id="NF045515">
    <property type="entry name" value="Glp_gephyrin"/>
    <property type="match status" value="1"/>
</dbReference>
<evidence type="ECO:0000256" key="3">
    <source>
        <dbReference type="ARBA" id="ARBA00022505"/>
    </source>
</evidence>
<comment type="pathway">
    <text evidence="5">Cofactor biosynthesis; molybdopterin biosynthesis.</text>
</comment>
<sequence length="425" mass="43448">MNDDGLVSAAAWGDWLRAQIATTAVVERAVTEAHGLVLAEDAVARYDLPLWANSAMDGYAVRAADLGVGVSLRVLGEVPAGSGADPEMPVGCAVRIMTGAAVPTDADAVIPVERTRSADGETWARDTVQILEPVAEGANIRRPGEDTRAGTVLAAAGTRLTAARQAALAAAGVERVRVHAAPRVAVVVTGSELCAPGQVPQRGQIPESNSVLIAGLLREVGLEPVAVRHSRDDAAGARALLAELARGMVDSSGCDLILTTGGIGPGTHDVVRIALESEPGVRGAHVAVRPGAPQRAGRLTDGPLVIALPGNPVSAAVSFELFVRPVLLGMQGAARTERPRVQAVAGADWRGKVGRLQVLPVRVDDAGEAGRTVDAPQLCCVPAVNPRGVSHAVGGHGTADGYALVAEDRGDVRAGETVPVILVGS</sequence>
<dbReference type="EMBL" id="CP121252">
    <property type="protein sequence ID" value="WFP16675.1"/>
    <property type="molecule type" value="Genomic_DNA"/>
</dbReference>
<keyword evidence="5" id="KW-0460">Magnesium</keyword>
<dbReference type="SUPFAM" id="SSF63882">
    <property type="entry name" value="MoeA N-terminal region -like"/>
    <property type="match status" value="1"/>
</dbReference>
<evidence type="ECO:0000313" key="7">
    <source>
        <dbReference type="EMBL" id="WFP16675.1"/>
    </source>
</evidence>
<proteinExistence type="inferred from homology"/>
<comment type="cofactor">
    <cofactor evidence="5">
        <name>Mg(2+)</name>
        <dbReference type="ChEBI" id="CHEBI:18420"/>
    </cofactor>
</comment>
<dbReference type="Gene3D" id="2.40.340.10">
    <property type="entry name" value="MoeA, C-terminal, domain IV"/>
    <property type="match status" value="1"/>
</dbReference>
<evidence type="ECO:0000256" key="1">
    <source>
        <dbReference type="ARBA" id="ARBA00002901"/>
    </source>
</evidence>
<dbReference type="Gene3D" id="3.40.980.10">
    <property type="entry name" value="MoaB/Mog-like domain"/>
    <property type="match status" value="1"/>
</dbReference>
<dbReference type="InterPro" id="IPR036135">
    <property type="entry name" value="MoeA_linker/N_sf"/>
</dbReference>
<dbReference type="InterPro" id="IPR005110">
    <property type="entry name" value="MoeA_linker/N"/>
</dbReference>
<dbReference type="Gene3D" id="2.170.190.11">
    <property type="entry name" value="Molybdopterin biosynthesis moea protein, domain 3"/>
    <property type="match status" value="1"/>
</dbReference>
<dbReference type="SUPFAM" id="SSF53218">
    <property type="entry name" value="Molybdenum cofactor biosynthesis proteins"/>
    <property type="match status" value="1"/>
</dbReference>
<evidence type="ECO:0000259" key="6">
    <source>
        <dbReference type="SMART" id="SM00852"/>
    </source>
</evidence>
<comment type="catalytic activity">
    <reaction evidence="4">
        <text>adenylyl-molybdopterin + molybdate = Mo-molybdopterin + AMP + H(+)</text>
        <dbReference type="Rhea" id="RHEA:35047"/>
        <dbReference type="ChEBI" id="CHEBI:15378"/>
        <dbReference type="ChEBI" id="CHEBI:36264"/>
        <dbReference type="ChEBI" id="CHEBI:62727"/>
        <dbReference type="ChEBI" id="CHEBI:71302"/>
        <dbReference type="ChEBI" id="CHEBI:456215"/>
        <dbReference type="EC" id="2.10.1.1"/>
    </reaction>
</comment>
<dbReference type="InterPro" id="IPR036688">
    <property type="entry name" value="MoeA_C_domain_IV_sf"/>
</dbReference>
<keyword evidence="3 5" id="KW-0500">Molybdenum</keyword>
<comment type="function">
    <text evidence="1 5">Catalyzes the insertion of molybdate into adenylated molybdopterin with the concomitant release of AMP.</text>
</comment>
<keyword evidence="5" id="KW-0479">Metal-binding</keyword>
<accession>A0ABY8H7K5</accession>
<evidence type="ECO:0000313" key="8">
    <source>
        <dbReference type="Proteomes" id="UP001219037"/>
    </source>
</evidence>
<keyword evidence="8" id="KW-1185">Reference proteome</keyword>
<keyword evidence="5" id="KW-0808">Transferase</keyword>
<evidence type="ECO:0000256" key="2">
    <source>
        <dbReference type="ARBA" id="ARBA00010763"/>
    </source>
</evidence>
<dbReference type="PANTHER" id="PTHR10192:SF5">
    <property type="entry name" value="GEPHYRIN"/>
    <property type="match status" value="1"/>
</dbReference>
<gene>
    <name evidence="7" type="ORF">P8192_00680</name>
</gene>
<feature type="domain" description="MoaB/Mog" evidence="6">
    <location>
        <begin position="185"/>
        <end position="329"/>
    </location>
</feature>
<dbReference type="Gene3D" id="3.90.105.10">
    <property type="entry name" value="Molybdopterin biosynthesis moea protein, domain 2"/>
    <property type="match status" value="1"/>
</dbReference>
<evidence type="ECO:0000256" key="5">
    <source>
        <dbReference type="RuleBase" id="RU365090"/>
    </source>
</evidence>
<dbReference type="SMART" id="SM00852">
    <property type="entry name" value="MoCF_biosynth"/>
    <property type="match status" value="1"/>
</dbReference>
<protein>
    <recommendedName>
        <fullName evidence="5">Molybdopterin molybdenumtransferase</fullName>
        <ecNumber evidence="5">2.10.1.1</ecNumber>
    </recommendedName>
</protein>
<name>A0ABY8H7K5_9MICC</name>
<reference evidence="7 8" key="1">
    <citation type="submission" date="2023-04" db="EMBL/GenBank/DDBJ databases">
        <title>Funneling lignin-derived compounds into biodiesel using alkali-halophilic Citricoccus sp. P2.</title>
        <authorList>
            <person name="Luo C.-B."/>
        </authorList>
    </citation>
    <scope>NUCLEOTIDE SEQUENCE [LARGE SCALE GENOMIC DNA]</scope>
    <source>
        <strain evidence="7 8">P2</strain>
    </source>
</reference>
<dbReference type="InterPro" id="IPR038987">
    <property type="entry name" value="MoeA-like"/>
</dbReference>
<dbReference type="Pfam" id="PF03453">
    <property type="entry name" value="MoeA_N"/>
    <property type="match status" value="1"/>
</dbReference>
<dbReference type="Pfam" id="PF00994">
    <property type="entry name" value="MoCF_biosynth"/>
    <property type="match status" value="1"/>
</dbReference>
<evidence type="ECO:0000256" key="4">
    <source>
        <dbReference type="ARBA" id="ARBA00047317"/>
    </source>
</evidence>
<keyword evidence="5" id="KW-0501">Molybdenum cofactor biosynthesis</keyword>
<dbReference type="CDD" id="cd00887">
    <property type="entry name" value="MoeA"/>
    <property type="match status" value="1"/>
</dbReference>